<dbReference type="PANTHER" id="PTHR44688">
    <property type="entry name" value="DNA-BINDING TRANSCRIPTIONAL ACTIVATOR DEVR_DOSR"/>
    <property type="match status" value="1"/>
</dbReference>
<dbReference type="CDD" id="cd06170">
    <property type="entry name" value="LuxR_C_like"/>
    <property type="match status" value="1"/>
</dbReference>
<keyword evidence="2" id="KW-0238">DNA-binding</keyword>
<dbReference type="PROSITE" id="PS50043">
    <property type="entry name" value="HTH_LUXR_2"/>
    <property type="match status" value="1"/>
</dbReference>
<dbReference type="PRINTS" id="PR00038">
    <property type="entry name" value="HTHLUXR"/>
</dbReference>
<keyword evidence="1" id="KW-0805">Transcription regulation</keyword>
<dbReference type="InterPro" id="IPR059106">
    <property type="entry name" value="WHD_MalT"/>
</dbReference>
<dbReference type="EMBL" id="BGZL01000003">
    <property type="protein sequence ID" value="GBP99703.1"/>
    <property type="molecule type" value="Genomic_DNA"/>
</dbReference>
<dbReference type="Gene3D" id="3.40.50.300">
    <property type="entry name" value="P-loop containing nucleotide triphosphate hydrolases"/>
    <property type="match status" value="1"/>
</dbReference>
<keyword evidence="3" id="KW-0804">Transcription</keyword>
<dbReference type="InterPro" id="IPR036388">
    <property type="entry name" value="WH-like_DNA-bd_sf"/>
</dbReference>
<dbReference type="GO" id="GO:0006355">
    <property type="term" value="P:regulation of DNA-templated transcription"/>
    <property type="evidence" value="ECO:0007669"/>
    <property type="project" value="InterPro"/>
</dbReference>
<dbReference type="InterPro" id="IPR000792">
    <property type="entry name" value="Tscrpt_reg_LuxR_C"/>
</dbReference>
<dbReference type="PANTHER" id="PTHR44688:SF16">
    <property type="entry name" value="DNA-BINDING TRANSCRIPTIONAL ACTIVATOR DEVR_DOSR"/>
    <property type="match status" value="1"/>
</dbReference>
<reference evidence="6 7" key="1">
    <citation type="submission" date="2018-07" db="EMBL/GenBank/DDBJ databases">
        <title>Whole Genome Shotgun Sequence of Streptomyces spongiicola strain 531S.</title>
        <authorList>
            <person name="Dohra H."/>
            <person name="Kodani S."/>
        </authorList>
    </citation>
    <scope>NUCLEOTIDE SEQUENCE [LARGE SCALE GENOMIC DNA]</scope>
    <source>
        <strain evidence="6 7">531S</strain>
    </source>
</reference>
<dbReference type="GO" id="GO:0003677">
    <property type="term" value="F:DNA binding"/>
    <property type="evidence" value="ECO:0007669"/>
    <property type="project" value="UniProtKB-KW"/>
</dbReference>
<dbReference type="SUPFAM" id="SSF46894">
    <property type="entry name" value="C-terminal effector domain of the bipartite response regulators"/>
    <property type="match status" value="1"/>
</dbReference>
<dbReference type="SMART" id="SM00421">
    <property type="entry name" value="HTH_LUXR"/>
    <property type="match status" value="1"/>
</dbReference>
<feature type="compositionally biased region" description="Pro residues" evidence="4">
    <location>
        <begin position="427"/>
        <end position="437"/>
    </location>
</feature>
<protein>
    <submittedName>
        <fullName evidence="6">LuxR family transcriptional regulator</fullName>
    </submittedName>
</protein>
<sequence>MVGHSGSGSSAEGAHSVLHTRLIPPVLGPLLDRPRLFRTLDSGVTRRLTLVVGPPGAGKSALLASWAGSLPLGEPAWLTLDADDNHVPRLLTHLAAALTRATASRGGEALRFGDGVSVPALLDEVSGHPHPLVLVVDGFHELRPGPARSALLQFARYAPGGLSVVLASRREPDLPLHKLRAGGELTEIRGADLAFTHAETAELFRAHGAGADDDQIAAVVRCSGGWALAVRYASVNPVRGNDPHSCLEGWSQAIRHCSDFLLSELLDPMPTDDQDVLLRTSLLGGFSASLLRALTGRADLNRVLRRLSTEHDLLVRDDEWTYRLPNPLMRGVLSRELAERYGWPEVSRLLNKAARWYEDMGATSAARRYAAAAQAHAAGPAPGGGILLPPGLGRVGGGASPRVPAGDATRSPARSPARSPVRSPAGSPRPSPAPLPPGEEAATGSGPYAAADSLTRSELDVLRLLPQGLTLDEIAARRHVSLNTVKTQVQAIYRKLQVGRRRDAVRVAAERGLISPRG</sequence>
<dbReference type="Pfam" id="PF13191">
    <property type="entry name" value="AAA_16"/>
    <property type="match status" value="1"/>
</dbReference>
<evidence type="ECO:0000256" key="1">
    <source>
        <dbReference type="ARBA" id="ARBA00023015"/>
    </source>
</evidence>
<evidence type="ECO:0000313" key="7">
    <source>
        <dbReference type="Proteomes" id="UP000265354"/>
    </source>
</evidence>
<feature type="region of interest" description="Disordered" evidence="4">
    <location>
        <begin position="389"/>
        <end position="449"/>
    </location>
</feature>
<accession>A0A388SUD2</accession>
<dbReference type="SUPFAM" id="SSF52540">
    <property type="entry name" value="P-loop containing nucleoside triphosphate hydrolases"/>
    <property type="match status" value="1"/>
</dbReference>
<evidence type="ECO:0000256" key="4">
    <source>
        <dbReference type="SAM" id="MobiDB-lite"/>
    </source>
</evidence>
<dbReference type="Gene3D" id="1.10.10.10">
    <property type="entry name" value="Winged helix-like DNA-binding domain superfamily/Winged helix DNA-binding domain"/>
    <property type="match status" value="1"/>
</dbReference>
<dbReference type="InterPro" id="IPR041664">
    <property type="entry name" value="AAA_16"/>
</dbReference>
<comment type="caution">
    <text evidence="6">The sequence shown here is derived from an EMBL/GenBank/DDBJ whole genome shotgun (WGS) entry which is preliminary data.</text>
</comment>
<feature type="domain" description="HTH luxR-type" evidence="5">
    <location>
        <begin position="447"/>
        <end position="512"/>
    </location>
</feature>
<dbReference type="InterPro" id="IPR027417">
    <property type="entry name" value="P-loop_NTPase"/>
</dbReference>
<dbReference type="Pfam" id="PF00196">
    <property type="entry name" value="GerE"/>
    <property type="match status" value="1"/>
</dbReference>
<evidence type="ECO:0000313" key="6">
    <source>
        <dbReference type="EMBL" id="GBP99703.1"/>
    </source>
</evidence>
<dbReference type="AlphaFoldDB" id="A0A388SUD2"/>
<dbReference type="InterPro" id="IPR016032">
    <property type="entry name" value="Sig_transdc_resp-reg_C-effctor"/>
</dbReference>
<evidence type="ECO:0000256" key="2">
    <source>
        <dbReference type="ARBA" id="ARBA00023125"/>
    </source>
</evidence>
<name>A0A388SUD2_9ACTN</name>
<organism evidence="6 7">
    <name type="scientific">Streptomyces spongiicola</name>
    <dbReference type="NCBI Taxonomy" id="1690221"/>
    <lineage>
        <taxon>Bacteria</taxon>
        <taxon>Bacillati</taxon>
        <taxon>Actinomycetota</taxon>
        <taxon>Actinomycetes</taxon>
        <taxon>Kitasatosporales</taxon>
        <taxon>Streptomycetaceae</taxon>
        <taxon>Streptomyces</taxon>
    </lineage>
</organism>
<feature type="compositionally biased region" description="Low complexity" evidence="4">
    <location>
        <begin position="408"/>
        <end position="426"/>
    </location>
</feature>
<proteinExistence type="predicted"/>
<evidence type="ECO:0000256" key="3">
    <source>
        <dbReference type="ARBA" id="ARBA00023163"/>
    </source>
</evidence>
<evidence type="ECO:0000259" key="5">
    <source>
        <dbReference type="PROSITE" id="PS50043"/>
    </source>
</evidence>
<dbReference type="Proteomes" id="UP000265354">
    <property type="component" value="Unassembled WGS sequence"/>
</dbReference>
<gene>
    <name evidence="6" type="ORF">SSP531S_10990</name>
</gene>
<dbReference type="Pfam" id="PF25873">
    <property type="entry name" value="WHD_MalT"/>
    <property type="match status" value="1"/>
</dbReference>